<evidence type="ECO:0000256" key="2">
    <source>
        <dbReference type="ARBA" id="ARBA00005752"/>
    </source>
</evidence>
<dbReference type="GO" id="GO:0005829">
    <property type="term" value="C:cytosol"/>
    <property type="evidence" value="ECO:0007669"/>
    <property type="project" value="TreeGrafter"/>
</dbReference>
<dbReference type="EC" id="6.3.5.4" evidence="3"/>
<dbReference type="Proteomes" id="UP000469185">
    <property type="component" value="Unassembled WGS sequence"/>
</dbReference>
<accession>A0A6N9YJH2</accession>
<dbReference type="Pfam" id="PF00733">
    <property type="entry name" value="Asn_synthase"/>
    <property type="match status" value="1"/>
</dbReference>
<dbReference type="SUPFAM" id="SSF56235">
    <property type="entry name" value="N-terminal nucleophile aminohydrolases (Ntn hydrolases)"/>
    <property type="match status" value="1"/>
</dbReference>
<evidence type="ECO:0000313" key="10">
    <source>
        <dbReference type="EMBL" id="NED95070.1"/>
    </source>
</evidence>
<dbReference type="InterPro" id="IPR014729">
    <property type="entry name" value="Rossmann-like_a/b/a_fold"/>
</dbReference>
<dbReference type="SUPFAM" id="SSF52402">
    <property type="entry name" value="Adenine nucleotide alpha hydrolases-like"/>
    <property type="match status" value="1"/>
</dbReference>
<reference evidence="10 11" key="1">
    <citation type="submission" date="2020-02" db="EMBL/GenBank/DDBJ databases">
        <authorList>
            <person name="Li X.-J."/>
            <person name="Feng X.-M."/>
        </authorList>
    </citation>
    <scope>NUCLEOTIDE SEQUENCE [LARGE SCALE GENOMIC DNA]</scope>
    <source>
        <strain evidence="10 11">CGMCC 4.7225</strain>
    </source>
</reference>
<protein>
    <recommendedName>
        <fullName evidence="3">asparagine synthase (glutamine-hydrolyzing)</fullName>
        <ecNumber evidence="3">6.3.5.4</ecNumber>
    </recommendedName>
</protein>
<dbReference type="InterPro" id="IPR029055">
    <property type="entry name" value="Ntn_hydrolases_N"/>
</dbReference>
<name>A0A6N9YJH2_9ACTN</name>
<dbReference type="Gene3D" id="3.60.20.10">
    <property type="entry name" value="Glutamine Phosphoribosylpyrophosphate, subunit 1, domain 1"/>
    <property type="match status" value="1"/>
</dbReference>
<dbReference type="GO" id="GO:0005524">
    <property type="term" value="F:ATP binding"/>
    <property type="evidence" value="ECO:0007669"/>
    <property type="project" value="UniProtKB-KW"/>
</dbReference>
<comment type="similarity">
    <text evidence="2">Belongs to the asparagine synthetase family.</text>
</comment>
<feature type="domain" description="Asparagine synthetase" evidence="8">
    <location>
        <begin position="234"/>
        <end position="552"/>
    </location>
</feature>
<keyword evidence="6" id="KW-0028">Amino-acid biosynthesis</keyword>
<dbReference type="PANTHER" id="PTHR43284:SF1">
    <property type="entry name" value="ASPARAGINE SYNTHETASE"/>
    <property type="match status" value="1"/>
</dbReference>
<keyword evidence="5" id="KW-0067">ATP-binding</keyword>
<dbReference type="PIRSF" id="PIRSF001589">
    <property type="entry name" value="Asn_synthetase_glu-h"/>
    <property type="match status" value="1"/>
</dbReference>
<dbReference type="PANTHER" id="PTHR43284">
    <property type="entry name" value="ASPARAGINE SYNTHETASE (GLUTAMINE-HYDROLYZING)"/>
    <property type="match status" value="1"/>
</dbReference>
<dbReference type="InterPro" id="IPR006426">
    <property type="entry name" value="Asn_synth_AEB"/>
</dbReference>
<dbReference type="GO" id="GO:0004066">
    <property type="term" value="F:asparagine synthase (glutamine-hydrolyzing) activity"/>
    <property type="evidence" value="ECO:0007669"/>
    <property type="project" value="UniProtKB-EC"/>
</dbReference>
<comment type="caution">
    <text evidence="10">The sequence shown here is derived from an EMBL/GenBank/DDBJ whole genome shotgun (WGS) entry which is preliminary data.</text>
</comment>
<gene>
    <name evidence="10" type="ORF">G1H11_07060</name>
</gene>
<keyword evidence="11" id="KW-1185">Reference proteome</keyword>
<dbReference type="Gene3D" id="3.40.50.620">
    <property type="entry name" value="HUPs"/>
    <property type="match status" value="2"/>
</dbReference>
<keyword evidence="6" id="KW-0061">Asparagine biosynthesis</keyword>
<proteinExistence type="inferred from homology"/>
<evidence type="ECO:0000259" key="9">
    <source>
        <dbReference type="Pfam" id="PF13537"/>
    </source>
</evidence>
<dbReference type="InterPro" id="IPR051786">
    <property type="entry name" value="ASN_synthetase/amidase"/>
</dbReference>
<comment type="pathway">
    <text evidence="1">Amino-acid biosynthesis; L-asparagine biosynthesis; L-asparagine from L-aspartate (L-Gln route): step 1/1.</text>
</comment>
<dbReference type="EMBL" id="JAAGOB010000003">
    <property type="protein sequence ID" value="NED95070.1"/>
    <property type="molecule type" value="Genomic_DNA"/>
</dbReference>
<comment type="catalytic activity">
    <reaction evidence="7">
        <text>L-aspartate + L-glutamine + ATP + H2O = L-asparagine + L-glutamate + AMP + diphosphate + H(+)</text>
        <dbReference type="Rhea" id="RHEA:12228"/>
        <dbReference type="ChEBI" id="CHEBI:15377"/>
        <dbReference type="ChEBI" id="CHEBI:15378"/>
        <dbReference type="ChEBI" id="CHEBI:29985"/>
        <dbReference type="ChEBI" id="CHEBI:29991"/>
        <dbReference type="ChEBI" id="CHEBI:30616"/>
        <dbReference type="ChEBI" id="CHEBI:33019"/>
        <dbReference type="ChEBI" id="CHEBI:58048"/>
        <dbReference type="ChEBI" id="CHEBI:58359"/>
        <dbReference type="ChEBI" id="CHEBI:456215"/>
        <dbReference type="EC" id="6.3.5.4"/>
    </reaction>
</comment>
<evidence type="ECO:0000256" key="6">
    <source>
        <dbReference type="ARBA" id="ARBA00022888"/>
    </source>
</evidence>
<keyword evidence="4" id="KW-0547">Nucleotide-binding</keyword>
<dbReference type="Pfam" id="PF13537">
    <property type="entry name" value="GATase_7"/>
    <property type="match status" value="1"/>
</dbReference>
<sequence length="597" mass="65258">MAVGAIAGVVSRENRPDPGAVIRMLKAVPHRGSVVQTLESGNAIVAVVGDGERSVSSLGSHGRWACALLGPLDNVADLAADLRLEGEPAGQDESARVVAAAFARWGAGAPARLRGAFAGIVSDGDRAWSFRDHIGGRTFFFRDDGRTWWGASEAKQVVAGAGLIRQPDLDAISTTYFRGVSEASALKGVSRLRYGSVQTVGPHGSTEDLHWNPGPEMLETSKLSLDDAVEELVEVMRRAVERTVYGAEAVALSGGIDSPAVAAFAAPRHLSLGGAPLQAYTYVYPRQSSVDESPYTRAVAEQLGIPLEEFEVSAGPLDELDRWVALADGPWDSLPMATAAYGYRAAAGFGATQVLTGTLAEYVFTVNSFLLGHLASHGRLRALGDQMAQRRAAGMGRRRLARRLVWELTPAPLGKLKARAVRRKSNFFPAWTDMTVVGGYRYETALLNPVRKRWATPTLQAARGTTTTSEAQEICAAAEGVTVRQPLADRDLWEWFLRLPAEVKFPDLTPKSIVRKALRGRVPDSVLDRRDKTLFDEHVMDTVPWDRLEHYLNDPDYRMPGIDYPMLLDRVQRKEFRPVELIWAYDLCGVHAFLRTF</sequence>
<dbReference type="AlphaFoldDB" id="A0A6N9YJH2"/>
<evidence type="ECO:0000259" key="8">
    <source>
        <dbReference type="Pfam" id="PF00733"/>
    </source>
</evidence>
<dbReference type="InterPro" id="IPR001962">
    <property type="entry name" value="Asn_synthase"/>
</dbReference>
<evidence type="ECO:0000256" key="5">
    <source>
        <dbReference type="ARBA" id="ARBA00022840"/>
    </source>
</evidence>
<evidence type="ECO:0000256" key="1">
    <source>
        <dbReference type="ARBA" id="ARBA00005187"/>
    </source>
</evidence>
<organism evidence="10 11">
    <name type="scientific">Phytoactinopolyspora alkaliphila</name>
    <dbReference type="NCBI Taxonomy" id="1783498"/>
    <lineage>
        <taxon>Bacteria</taxon>
        <taxon>Bacillati</taxon>
        <taxon>Actinomycetota</taxon>
        <taxon>Actinomycetes</taxon>
        <taxon>Jiangellales</taxon>
        <taxon>Jiangellaceae</taxon>
        <taxon>Phytoactinopolyspora</taxon>
    </lineage>
</organism>
<dbReference type="RefSeq" id="WP_163817451.1">
    <property type="nucleotide sequence ID" value="NZ_JAAGOB010000003.1"/>
</dbReference>
<evidence type="ECO:0000256" key="7">
    <source>
        <dbReference type="ARBA" id="ARBA00048741"/>
    </source>
</evidence>
<dbReference type="GO" id="GO:0006529">
    <property type="term" value="P:asparagine biosynthetic process"/>
    <property type="evidence" value="ECO:0007669"/>
    <property type="project" value="UniProtKB-KW"/>
</dbReference>
<evidence type="ECO:0000256" key="3">
    <source>
        <dbReference type="ARBA" id="ARBA00012737"/>
    </source>
</evidence>
<evidence type="ECO:0000256" key="4">
    <source>
        <dbReference type="ARBA" id="ARBA00022741"/>
    </source>
</evidence>
<feature type="domain" description="Glutamine amidotransferase type-2" evidence="9">
    <location>
        <begin position="60"/>
        <end position="158"/>
    </location>
</feature>
<evidence type="ECO:0000313" key="11">
    <source>
        <dbReference type="Proteomes" id="UP000469185"/>
    </source>
</evidence>
<dbReference type="InterPro" id="IPR017932">
    <property type="entry name" value="GATase_2_dom"/>
</dbReference>